<dbReference type="Pfam" id="PF01230">
    <property type="entry name" value="HIT"/>
    <property type="match status" value="1"/>
</dbReference>
<dbReference type="Gene3D" id="3.30.428.10">
    <property type="entry name" value="HIT-like"/>
    <property type="match status" value="1"/>
</dbReference>
<dbReference type="InterPro" id="IPR011146">
    <property type="entry name" value="HIT-like"/>
</dbReference>
<gene>
    <name evidence="3" type="ORF">KEF85_06920</name>
</gene>
<feature type="short sequence motif" description="Histidine triad motif" evidence="1">
    <location>
        <begin position="75"/>
        <end position="79"/>
    </location>
</feature>
<feature type="domain" description="HIT" evidence="2">
    <location>
        <begin position="1"/>
        <end position="93"/>
    </location>
</feature>
<evidence type="ECO:0000256" key="1">
    <source>
        <dbReference type="PROSITE-ProRule" id="PRU00464"/>
    </source>
</evidence>
<dbReference type="AlphaFoldDB" id="A0A975MQQ5"/>
<reference evidence="3" key="1">
    <citation type="submission" date="2021-04" db="EMBL/GenBank/DDBJ databases">
        <title>Draft genome sequence data of methanotrophic Methylovulum sp. strain S1L and Methylomonas sp. strain S2AM isolated from boreal lake water columns.</title>
        <authorList>
            <person name="Rissanen A.J."/>
            <person name="Mangayil R."/>
            <person name="Svenning M.M."/>
            <person name="Khanongnuch R."/>
        </authorList>
    </citation>
    <scope>NUCLEOTIDE SEQUENCE</scope>
    <source>
        <strain evidence="3">S2AM</strain>
    </source>
</reference>
<evidence type="ECO:0000313" key="3">
    <source>
        <dbReference type="EMBL" id="QWF72175.1"/>
    </source>
</evidence>
<organism evidence="3 4">
    <name type="scientific">Methylomonas paludis</name>
    <dbReference type="NCBI Taxonomy" id="1173101"/>
    <lineage>
        <taxon>Bacteria</taxon>
        <taxon>Pseudomonadati</taxon>
        <taxon>Pseudomonadota</taxon>
        <taxon>Gammaproteobacteria</taxon>
        <taxon>Methylococcales</taxon>
        <taxon>Methylococcaceae</taxon>
        <taxon>Methylomonas</taxon>
    </lineage>
</organism>
<dbReference type="Proteomes" id="UP000676649">
    <property type="component" value="Chromosome"/>
</dbReference>
<proteinExistence type="predicted"/>
<protein>
    <submittedName>
        <fullName evidence="3">HIT domain-containing protein</fullName>
    </submittedName>
</protein>
<dbReference type="KEGG" id="mpad:KEF85_06920"/>
<keyword evidence="4" id="KW-1185">Reference proteome</keyword>
<dbReference type="PROSITE" id="PS51084">
    <property type="entry name" value="HIT_2"/>
    <property type="match status" value="1"/>
</dbReference>
<dbReference type="EMBL" id="CP073754">
    <property type="protein sequence ID" value="QWF72175.1"/>
    <property type="molecule type" value="Genomic_DNA"/>
</dbReference>
<accession>A0A975MQQ5</accession>
<dbReference type="SUPFAM" id="SSF54197">
    <property type="entry name" value="HIT-like"/>
    <property type="match status" value="1"/>
</dbReference>
<dbReference type="GO" id="GO:0003824">
    <property type="term" value="F:catalytic activity"/>
    <property type="evidence" value="ECO:0007669"/>
    <property type="project" value="InterPro"/>
</dbReference>
<name>A0A975MQQ5_9GAMM</name>
<evidence type="ECO:0000313" key="4">
    <source>
        <dbReference type="Proteomes" id="UP000676649"/>
    </source>
</evidence>
<dbReference type="InterPro" id="IPR036265">
    <property type="entry name" value="HIT-like_sf"/>
</dbReference>
<sequence length="190" mass="21413">MVILDVAPITAGHALVIPRLHEHSLSILWRDLSEKLEQVVSAVVTTLNNETGKAAIICEHGLGSEAKGHAGCVEHAHLHIIPFDYPLLSAFSHAGINFTQTDNLLDITKIPPTQQYLYLRDTDGLQYLAVQEKFPSQLVRRLVATQLGELYWSWRDYLDFSDKIGTKQRIIEGMKLFAHLNQNPVFMDDL</sequence>
<evidence type="ECO:0000259" key="2">
    <source>
        <dbReference type="PROSITE" id="PS51084"/>
    </source>
</evidence>